<evidence type="ECO:0000313" key="6">
    <source>
        <dbReference type="EMBL" id="OVA14632.1"/>
    </source>
</evidence>
<evidence type="ECO:0000256" key="1">
    <source>
        <dbReference type="ARBA" id="ARBA00004141"/>
    </source>
</evidence>
<proteinExistence type="inferred from homology"/>
<protein>
    <submittedName>
        <fullName evidence="6">Uncharacterized protein</fullName>
    </submittedName>
</protein>
<evidence type="ECO:0000256" key="2">
    <source>
        <dbReference type="ARBA" id="ARBA00008707"/>
    </source>
</evidence>
<dbReference type="Pfam" id="PF05078">
    <property type="entry name" value="DUF679"/>
    <property type="match status" value="1"/>
</dbReference>
<keyword evidence="4" id="KW-1133">Transmembrane helix</keyword>
<evidence type="ECO:0000256" key="3">
    <source>
        <dbReference type="ARBA" id="ARBA00022692"/>
    </source>
</evidence>
<dbReference type="PANTHER" id="PTHR31621">
    <property type="entry name" value="PROTEIN DMP3"/>
    <property type="match status" value="1"/>
</dbReference>
<dbReference type="EMBL" id="MVGT01001027">
    <property type="protein sequence ID" value="OVA14632.1"/>
    <property type="molecule type" value="Genomic_DNA"/>
</dbReference>
<reference evidence="6 7" key="1">
    <citation type="journal article" date="2017" name="Mol. Plant">
        <title>The Genome of Medicinal Plant Macleaya cordata Provides New Insights into Benzylisoquinoline Alkaloids Metabolism.</title>
        <authorList>
            <person name="Liu X."/>
            <person name="Liu Y."/>
            <person name="Huang P."/>
            <person name="Ma Y."/>
            <person name="Qing Z."/>
            <person name="Tang Q."/>
            <person name="Cao H."/>
            <person name="Cheng P."/>
            <person name="Zheng Y."/>
            <person name="Yuan Z."/>
            <person name="Zhou Y."/>
            <person name="Liu J."/>
            <person name="Tang Z."/>
            <person name="Zhuo Y."/>
            <person name="Zhang Y."/>
            <person name="Yu L."/>
            <person name="Huang J."/>
            <person name="Yang P."/>
            <person name="Peng Q."/>
            <person name="Zhang J."/>
            <person name="Jiang W."/>
            <person name="Zhang Z."/>
            <person name="Lin K."/>
            <person name="Ro D.K."/>
            <person name="Chen X."/>
            <person name="Xiong X."/>
            <person name="Shang Y."/>
            <person name="Huang S."/>
            <person name="Zeng J."/>
        </authorList>
    </citation>
    <scope>NUCLEOTIDE SEQUENCE [LARGE SCALE GENOMIC DNA]</scope>
    <source>
        <strain evidence="7">cv. BLH2017</strain>
        <tissue evidence="6">Root</tissue>
    </source>
</reference>
<evidence type="ECO:0000313" key="7">
    <source>
        <dbReference type="Proteomes" id="UP000195402"/>
    </source>
</evidence>
<dbReference type="GO" id="GO:0005737">
    <property type="term" value="C:cytoplasm"/>
    <property type="evidence" value="ECO:0007669"/>
    <property type="project" value="UniProtKB-ARBA"/>
</dbReference>
<gene>
    <name evidence="6" type="ORF">BVC80_1815g36</name>
</gene>
<dbReference type="InterPro" id="IPR007770">
    <property type="entry name" value="DMP"/>
</dbReference>
<comment type="similarity">
    <text evidence="2">Belongs to the plant DMP1 protein family.</text>
</comment>
<accession>A0A200QW03</accession>
<comment type="subcellular location">
    <subcellularLocation>
        <location evidence="1">Membrane</location>
        <topology evidence="1">Multi-pass membrane protein</topology>
    </subcellularLocation>
</comment>
<comment type="caution">
    <text evidence="6">The sequence shown here is derived from an EMBL/GenBank/DDBJ whole genome shotgun (WGS) entry which is preliminary data.</text>
</comment>
<evidence type="ECO:0000256" key="4">
    <source>
        <dbReference type="ARBA" id="ARBA00022989"/>
    </source>
</evidence>
<dbReference type="PANTHER" id="PTHR31621:SF1">
    <property type="entry name" value="PROTEIN DMP5"/>
    <property type="match status" value="1"/>
</dbReference>
<dbReference type="GO" id="GO:0010256">
    <property type="term" value="P:endomembrane system organization"/>
    <property type="evidence" value="ECO:0007669"/>
    <property type="project" value="TreeGrafter"/>
</dbReference>
<sequence>MTPGSSYLPDLTKYKPRFIDGVHAVLSVLAFRSVALRDKNVLHCFYPQPKFGTQQDLNSLSTFGLQFLQYKK</sequence>
<dbReference type="GO" id="GO:0016020">
    <property type="term" value="C:membrane"/>
    <property type="evidence" value="ECO:0007669"/>
    <property type="project" value="UniProtKB-SubCell"/>
</dbReference>
<dbReference type="STRING" id="56857.A0A200QW03"/>
<dbReference type="OrthoDB" id="525686at2759"/>
<organism evidence="6 7">
    <name type="scientific">Macleaya cordata</name>
    <name type="common">Five-seeded plume-poppy</name>
    <name type="synonym">Bocconia cordata</name>
    <dbReference type="NCBI Taxonomy" id="56857"/>
    <lineage>
        <taxon>Eukaryota</taxon>
        <taxon>Viridiplantae</taxon>
        <taxon>Streptophyta</taxon>
        <taxon>Embryophyta</taxon>
        <taxon>Tracheophyta</taxon>
        <taxon>Spermatophyta</taxon>
        <taxon>Magnoliopsida</taxon>
        <taxon>Ranunculales</taxon>
        <taxon>Papaveraceae</taxon>
        <taxon>Papaveroideae</taxon>
        <taxon>Macleaya</taxon>
    </lineage>
</organism>
<dbReference type="InParanoid" id="A0A200QW03"/>
<dbReference type="AlphaFoldDB" id="A0A200QW03"/>
<evidence type="ECO:0000256" key="5">
    <source>
        <dbReference type="ARBA" id="ARBA00023136"/>
    </source>
</evidence>
<keyword evidence="5" id="KW-0472">Membrane</keyword>
<keyword evidence="3" id="KW-0812">Transmembrane</keyword>
<dbReference type="Proteomes" id="UP000195402">
    <property type="component" value="Unassembled WGS sequence"/>
</dbReference>
<keyword evidence="7" id="KW-1185">Reference proteome</keyword>
<name>A0A200QW03_MACCD</name>